<proteinExistence type="predicted"/>
<comment type="caution">
    <text evidence="1">The sequence shown here is derived from an EMBL/GenBank/DDBJ whole genome shotgun (WGS) entry which is preliminary data.</text>
</comment>
<accession>A0ABD4T572</accession>
<protein>
    <submittedName>
        <fullName evidence="1">TIGR02710 family CRISPR-associated CARF protein</fullName>
    </submittedName>
</protein>
<dbReference type="SUPFAM" id="SSF52980">
    <property type="entry name" value="Restriction endonuclease-like"/>
    <property type="match status" value="1"/>
</dbReference>
<evidence type="ECO:0000313" key="1">
    <source>
        <dbReference type="EMBL" id="MCM1983648.1"/>
    </source>
</evidence>
<dbReference type="Gene3D" id="3.40.50.10770">
    <property type="entry name" value="Hypothetical protein VC1899 like domain (Restriction endonuclease-like)"/>
    <property type="match status" value="1"/>
</dbReference>
<name>A0ABD4T572_9CYAN</name>
<organism evidence="1 2">
    <name type="scientific">Lyngbya confervoides BDU141951</name>
    <dbReference type="NCBI Taxonomy" id="1574623"/>
    <lineage>
        <taxon>Bacteria</taxon>
        <taxon>Bacillati</taxon>
        <taxon>Cyanobacteriota</taxon>
        <taxon>Cyanophyceae</taxon>
        <taxon>Oscillatoriophycideae</taxon>
        <taxon>Oscillatoriales</taxon>
        <taxon>Microcoleaceae</taxon>
        <taxon>Lyngbya</taxon>
    </lineage>
</organism>
<dbReference type="Proteomes" id="UP000031561">
    <property type="component" value="Unassembled WGS sequence"/>
</dbReference>
<keyword evidence="2" id="KW-1185">Reference proteome</keyword>
<dbReference type="AlphaFoldDB" id="A0ABD4T572"/>
<evidence type="ECO:0000313" key="2">
    <source>
        <dbReference type="Proteomes" id="UP000031561"/>
    </source>
</evidence>
<dbReference type="EMBL" id="JTHE03000067">
    <property type="protein sequence ID" value="MCM1983648.1"/>
    <property type="molecule type" value="Genomic_DNA"/>
</dbReference>
<reference evidence="1 2" key="1">
    <citation type="journal article" date="2015" name="Genome Announc.">
        <title>Draft Genome Sequence of Filamentous Marine Cyanobacterium Lyngbya confervoides Strain BDU141951.</title>
        <authorList>
            <person name="Chandrababunaidu M.M."/>
            <person name="Sen D."/>
            <person name="Tripathy S."/>
        </authorList>
    </citation>
    <scope>NUCLEOTIDE SEQUENCE [LARGE SCALE GENOMIC DNA]</scope>
    <source>
        <strain evidence="1 2">BDU141951</strain>
    </source>
</reference>
<dbReference type="NCBIfam" id="TIGR02710">
    <property type="entry name" value="TIGR02710 family CRISPR-associated CARF protein"/>
    <property type="match status" value="1"/>
</dbReference>
<dbReference type="Pfam" id="PF09670">
    <property type="entry name" value="Cas_Cas02710"/>
    <property type="match status" value="1"/>
</dbReference>
<sequence>MSKVLFLTVGGSPAPLISAVNNLRPQRVVFICSDGPRGSISQVLQDGTPCEIREGTTVKDRLPNLPTHLQLGDRFHPETDVVALPDPDDLSDAYQQICAKILEVRQTTPEAELAADYTGGTKTMSLALGTAAIDHQVSLYLTSANRINLIRVDRGEATERASTLKPILQRTLHQVIPGLLEQYDYPAIASQLQDLLQTYELPKEDKVHIRMQRQIWQGFDAWDRFDHEAAWHLLAPHIRILQPHALFLKRVIGSRALIDPEFTPEEKTRGTGYELVQDLLLNAERRVKQQRYDDAVGRLYRALELFAQIHLLKEYGLRTGDVDIELLPSPLREGYESQRQSRTGKIQLALLQSYEVLGQMEAADASLGGLYRQQKEALIDALRVRNFSLFAHGFQPVGQNTYEAFSQVVVGFIQAGLQQVCAGSKGHLPLQFPQCLDLGSA</sequence>
<dbReference type="InterPro" id="IPR011335">
    <property type="entry name" value="Restrct_endonuc-II-like"/>
</dbReference>
<gene>
    <name evidence="1" type="ORF">QQ91_0012550</name>
</gene>
<dbReference type="RefSeq" id="WP_166282573.1">
    <property type="nucleotide sequence ID" value="NZ_JTHE03000067.1"/>
</dbReference>
<dbReference type="InterPro" id="IPR014082">
    <property type="entry name" value="CRISPR-assoc_prot_Cas02710"/>
</dbReference>